<keyword evidence="4" id="KW-1185">Reference proteome</keyword>
<keyword evidence="1" id="KW-1133">Transmembrane helix</keyword>
<accession>A0A2N3UD30</accession>
<dbReference type="Proteomes" id="UP000233782">
    <property type="component" value="Unassembled WGS sequence"/>
</dbReference>
<dbReference type="GO" id="GO:0005886">
    <property type="term" value="C:plasma membrane"/>
    <property type="evidence" value="ECO:0007669"/>
    <property type="project" value="TreeGrafter"/>
</dbReference>
<dbReference type="PANTHER" id="PTHR30336:SF6">
    <property type="entry name" value="INTEGRAL MEMBRANE PROTEIN"/>
    <property type="match status" value="1"/>
</dbReference>
<evidence type="ECO:0000313" key="3">
    <source>
        <dbReference type="EMBL" id="PKV67277.1"/>
    </source>
</evidence>
<evidence type="ECO:0000256" key="1">
    <source>
        <dbReference type="SAM" id="Phobius"/>
    </source>
</evidence>
<proteinExistence type="predicted"/>
<dbReference type="RefSeq" id="WP_180336390.1">
    <property type="nucleotide sequence ID" value="NZ_PJMU01000002.1"/>
</dbReference>
<dbReference type="AlphaFoldDB" id="A0A2N3UD30"/>
<name>A0A2N3UD30_9BACT</name>
<keyword evidence="1" id="KW-0812">Transmembrane</keyword>
<reference evidence="3 4" key="1">
    <citation type="submission" date="2017-12" db="EMBL/GenBank/DDBJ databases">
        <title>Genomic Encyclopedia of Type Strains, Phase III (KMG-III): the genomes of soil and plant-associated and newly described type strains.</title>
        <authorList>
            <person name="Whitman W."/>
        </authorList>
    </citation>
    <scope>NUCLEOTIDE SEQUENCE [LARGE SCALE GENOMIC DNA]</scope>
    <source>
        <strain evidence="3 4">LP43</strain>
    </source>
</reference>
<dbReference type="Pfam" id="PF02698">
    <property type="entry name" value="DUF218"/>
    <property type="match status" value="1"/>
</dbReference>
<evidence type="ECO:0000259" key="2">
    <source>
        <dbReference type="Pfam" id="PF02698"/>
    </source>
</evidence>
<protein>
    <submittedName>
        <fullName evidence="3">SanA protein</fullName>
    </submittedName>
</protein>
<comment type="caution">
    <text evidence="3">The sequence shown here is derived from an EMBL/GenBank/DDBJ whole genome shotgun (WGS) entry which is preliminary data.</text>
</comment>
<feature type="domain" description="DUF218" evidence="2">
    <location>
        <begin position="53"/>
        <end position="188"/>
    </location>
</feature>
<keyword evidence="1" id="KW-0472">Membrane</keyword>
<dbReference type="PANTHER" id="PTHR30336">
    <property type="entry name" value="INNER MEMBRANE PROTEIN, PROBABLE PERMEASE"/>
    <property type="match status" value="1"/>
</dbReference>
<evidence type="ECO:0000313" key="4">
    <source>
        <dbReference type="Proteomes" id="UP000233782"/>
    </source>
</evidence>
<gene>
    <name evidence="3" type="ORF">BD749_2419</name>
</gene>
<dbReference type="EMBL" id="PJMU01000002">
    <property type="protein sequence ID" value="PKV67277.1"/>
    <property type="molecule type" value="Genomic_DNA"/>
</dbReference>
<dbReference type="InterPro" id="IPR003848">
    <property type="entry name" value="DUF218"/>
</dbReference>
<organism evidence="3 4">
    <name type="scientific">Pontibacter ramchanderi</name>
    <dbReference type="NCBI Taxonomy" id="1179743"/>
    <lineage>
        <taxon>Bacteria</taxon>
        <taxon>Pseudomonadati</taxon>
        <taxon>Bacteroidota</taxon>
        <taxon>Cytophagia</taxon>
        <taxon>Cytophagales</taxon>
        <taxon>Hymenobacteraceae</taxon>
        <taxon>Pontibacter</taxon>
    </lineage>
</organism>
<sequence>MKFISRQKYLLVVSLACFLVVMVGILVTTLVKRQSNQYTYKQTEHVPICYTGIIFGAGIRDGKPSKYLKDRLDAGIQLYKAGKVQRLLLSGDNSSRNYDELKVMRDYCLSENVRAEDIFLDFAGFDTYSTLYRAKEVFKVDRAVLVSQNYHLDRAIYIGRSLGLDSYGYIADKGHYVGYRRNYLREVLATVNAFMEVNLNRKPKFLGETVDIQGTSNALLHY</sequence>
<feature type="transmembrane region" description="Helical" evidence="1">
    <location>
        <begin position="9"/>
        <end position="31"/>
    </location>
</feature>
<dbReference type="CDD" id="cd06259">
    <property type="entry name" value="YdcF-like"/>
    <property type="match status" value="1"/>
</dbReference>
<dbReference type="InterPro" id="IPR051599">
    <property type="entry name" value="Cell_Envelope_Assoc"/>
</dbReference>